<accession>A0A9P5SAK1</accession>
<proteinExistence type="predicted"/>
<gene>
    <name evidence="2" type="ORF">BG006_001038</name>
</gene>
<evidence type="ECO:0000313" key="3">
    <source>
        <dbReference type="Proteomes" id="UP000696485"/>
    </source>
</evidence>
<dbReference type="AlphaFoldDB" id="A0A9P5SAK1"/>
<keyword evidence="3" id="KW-1185">Reference proteome</keyword>
<sequence length="139" mass="15854">MSPVGPTMRHKHIETVLVPTPLRHVINYKPKANASERSTPRSLPAHALPPSEANKSPKSEERSKTTFRAVEGQLHRSLIQKGLKNKITASESNEWDLLDIPEIDFFCSRCLEPKRIPCRNRISCRTRCVLCCRCPIRRS</sequence>
<reference evidence="2" key="1">
    <citation type="journal article" date="2020" name="Fungal Divers.">
        <title>Resolving the Mortierellaceae phylogeny through synthesis of multi-gene phylogenetics and phylogenomics.</title>
        <authorList>
            <person name="Vandepol N."/>
            <person name="Liber J."/>
            <person name="Desiro A."/>
            <person name="Na H."/>
            <person name="Kennedy M."/>
            <person name="Barry K."/>
            <person name="Grigoriev I.V."/>
            <person name="Miller A.N."/>
            <person name="O'Donnell K."/>
            <person name="Stajich J.E."/>
            <person name="Bonito G."/>
        </authorList>
    </citation>
    <scope>NUCLEOTIDE SEQUENCE</scope>
    <source>
        <strain evidence="2">NVP1</strain>
    </source>
</reference>
<feature type="compositionally biased region" description="Basic and acidic residues" evidence="1">
    <location>
        <begin position="55"/>
        <end position="64"/>
    </location>
</feature>
<dbReference type="Proteomes" id="UP000696485">
    <property type="component" value="Unassembled WGS sequence"/>
</dbReference>
<feature type="region of interest" description="Disordered" evidence="1">
    <location>
        <begin position="31"/>
        <end position="71"/>
    </location>
</feature>
<name>A0A9P5SAK1_9FUNG</name>
<organism evidence="2 3">
    <name type="scientific">Podila minutissima</name>
    <dbReference type="NCBI Taxonomy" id="64525"/>
    <lineage>
        <taxon>Eukaryota</taxon>
        <taxon>Fungi</taxon>
        <taxon>Fungi incertae sedis</taxon>
        <taxon>Mucoromycota</taxon>
        <taxon>Mortierellomycotina</taxon>
        <taxon>Mortierellomycetes</taxon>
        <taxon>Mortierellales</taxon>
        <taxon>Mortierellaceae</taxon>
        <taxon>Podila</taxon>
    </lineage>
</organism>
<evidence type="ECO:0000256" key="1">
    <source>
        <dbReference type="SAM" id="MobiDB-lite"/>
    </source>
</evidence>
<dbReference type="EMBL" id="JAAAUY010001193">
    <property type="protein sequence ID" value="KAF9323890.1"/>
    <property type="molecule type" value="Genomic_DNA"/>
</dbReference>
<protein>
    <submittedName>
        <fullName evidence="2">Uncharacterized protein</fullName>
    </submittedName>
</protein>
<comment type="caution">
    <text evidence="2">The sequence shown here is derived from an EMBL/GenBank/DDBJ whole genome shotgun (WGS) entry which is preliminary data.</text>
</comment>
<evidence type="ECO:0000313" key="2">
    <source>
        <dbReference type="EMBL" id="KAF9323890.1"/>
    </source>
</evidence>